<dbReference type="Proteomes" id="UP000635853">
    <property type="component" value="Unassembled WGS sequence"/>
</dbReference>
<reference evidence="2" key="1">
    <citation type="submission" date="2021-01" db="EMBL/GenBank/DDBJ databases">
        <title>Draft genomes of Rhodovulum sulfidophilum.</title>
        <authorList>
            <person name="Guzman M.S."/>
        </authorList>
    </citation>
    <scope>NUCLEOTIDE SEQUENCE [LARGE SCALE GENOMIC DNA]</scope>
    <source>
        <strain evidence="2">AB19</strain>
    </source>
</reference>
<evidence type="ECO:0000313" key="1">
    <source>
        <dbReference type="EMBL" id="MBL3580435.1"/>
    </source>
</evidence>
<evidence type="ECO:0000313" key="2">
    <source>
        <dbReference type="Proteomes" id="UP000635853"/>
    </source>
</evidence>
<keyword evidence="2" id="KW-1185">Reference proteome</keyword>
<sequence length="58" mass="6472">MAEKSVGTDKRIERYIAAAKRAGSAVQRVVIEGRKIELVLSDERGPDLSEFDAVDLRR</sequence>
<dbReference type="EMBL" id="JAESIL010000145">
    <property type="protein sequence ID" value="MBL3580435.1"/>
    <property type="molecule type" value="Genomic_DNA"/>
</dbReference>
<gene>
    <name evidence="1" type="ORF">JMJ92_20130</name>
</gene>
<comment type="caution">
    <text evidence="1">The sequence shown here is derived from an EMBL/GenBank/DDBJ whole genome shotgun (WGS) entry which is preliminary data.</text>
</comment>
<proteinExistence type="predicted"/>
<dbReference type="RefSeq" id="WP_178390758.1">
    <property type="nucleotide sequence ID" value="NZ_JAESIL010000145.1"/>
</dbReference>
<accession>A0ABS1RLA6</accession>
<name>A0ABS1RLA6_9RHOB</name>
<organism evidence="1 2">
    <name type="scientific">Rhodovulum visakhapatnamense</name>
    <dbReference type="NCBI Taxonomy" id="364297"/>
    <lineage>
        <taxon>Bacteria</taxon>
        <taxon>Pseudomonadati</taxon>
        <taxon>Pseudomonadota</taxon>
        <taxon>Alphaproteobacteria</taxon>
        <taxon>Rhodobacterales</taxon>
        <taxon>Paracoccaceae</taxon>
        <taxon>Rhodovulum</taxon>
    </lineage>
</organism>
<protein>
    <submittedName>
        <fullName evidence="1">Uncharacterized protein</fullName>
    </submittedName>
</protein>